<dbReference type="EnsemblMetazoa" id="PPAI003604-RA">
    <property type="protein sequence ID" value="PPAI003604-PA"/>
    <property type="gene ID" value="PPAI003604"/>
</dbReference>
<keyword evidence="3" id="KW-0560">Oxidoreductase</keyword>
<comment type="similarity">
    <text evidence="1">Belongs to the aldo/keto reductase family.</text>
</comment>
<dbReference type="PROSITE" id="PS00062">
    <property type="entry name" value="ALDOKETO_REDUCTASE_2"/>
    <property type="match status" value="1"/>
</dbReference>
<evidence type="ECO:0000313" key="6">
    <source>
        <dbReference type="Proteomes" id="UP000092462"/>
    </source>
</evidence>
<protein>
    <recommendedName>
        <fullName evidence="4">NADP-dependent oxidoreductase domain-containing protein</fullName>
    </recommendedName>
</protein>
<accession>A0A1B0D7T1</accession>
<keyword evidence="2" id="KW-0521">NADP</keyword>
<sequence>MAKVPSITLNNGMKIPQLGLGTWGSPQGEVANAVKEAIDLGYRHIDCAFVYGNEQEVGDGLAAKIADGTVKRDDVFVTSKLWNTFHRADLVRPALEKSLQNLRLKQLDLYLIHWPMGYKEDGDIFPTDADGKTLFSDTDYVETWKAMEECLKAGLTRSIGLSNFNIRQVERILREGTVKPVMNQVEYHPYLHEVELSQFCRSKGIEITGYSPLGSPARPWVKSDDPVLLEDPKVIEVAKRCGKSVAQVLIRWQLQLGHITIPKSTNPKRIKENFDVFDFELSKQDMEVLGSLNRNERFVPMSMCAGHKYHSFENNEFKD</sequence>
<evidence type="ECO:0000256" key="1">
    <source>
        <dbReference type="ARBA" id="ARBA00007905"/>
    </source>
</evidence>
<dbReference type="KEGG" id="ppap:129805027"/>
<dbReference type="PROSITE" id="PS00798">
    <property type="entry name" value="ALDOKETO_REDUCTASE_1"/>
    <property type="match status" value="1"/>
</dbReference>
<dbReference type="GO" id="GO:0016491">
    <property type="term" value="F:oxidoreductase activity"/>
    <property type="evidence" value="ECO:0007669"/>
    <property type="project" value="UniProtKB-KW"/>
</dbReference>
<reference evidence="5" key="1">
    <citation type="submission" date="2022-08" db="UniProtKB">
        <authorList>
            <consortium name="EnsemblMetazoa"/>
        </authorList>
    </citation>
    <scope>IDENTIFICATION</scope>
    <source>
        <strain evidence="5">Israel</strain>
    </source>
</reference>
<dbReference type="InterPro" id="IPR023210">
    <property type="entry name" value="NADP_OxRdtase_dom"/>
</dbReference>
<dbReference type="PIRSF" id="PIRSF000097">
    <property type="entry name" value="AKR"/>
    <property type="match status" value="1"/>
</dbReference>
<dbReference type="RefSeq" id="XP_055708810.1">
    <property type="nucleotide sequence ID" value="XM_055852835.1"/>
</dbReference>
<dbReference type="PANTHER" id="PTHR11732">
    <property type="entry name" value="ALDO/KETO REDUCTASE"/>
    <property type="match status" value="1"/>
</dbReference>
<dbReference type="EMBL" id="AJVK01020912">
    <property type="status" value="NOT_ANNOTATED_CDS"/>
    <property type="molecule type" value="Genomic_DNA"/>
</dbReference>
<dbReference type="InterPro" id="IPR020471">
    <property type="entry name" value="AKR"/>
</dbReference>
<evidence type="ECO:0000256" key="2">
    <source>
        <dbReference type="ARBA" id="ARBA00022857"/>
    </source>
</evidence>
<dbReference type="VEuPathDB" id="VectorBase:PPAPM1_000515"/>
<dbReference type="Pfam" id="PF00248">
    <property type="entry name" value="Aldo_ket_red"/>
    <property type="match status" value="1"/>
</dbReference>
<dbReference type="OrthoDB" id="416253at2759"/>
<dbReference type="Proteomes" id="UP000092462">
    <property type="component" value="Unassembled WGS sequence"/>
</dbReference>
<dbReference type="VEuPathDB" id="VectorBase:PPAI003604"/>
<name>A0A1B0D7T1_PHLPP</name>
<dbReference type="FunFam" id="3.20.20.100:FF:000006">
    <property type="entry name" value="Aldo-keto reductase family 1 member A1"/>
    <property type="match status" value="1"/>
</dbReference>
<feature type="domain" description="NADP-dependent oxidoreductase" evidence="4">
    <location>
        <begin position="18"/>
        <end position="292"/>
    </location>
</feature>
<dbReference type="PROSITE" id="PS00063">
    <property type="entry name" value="ALDOKETO_REDUCTASE_3"/>
    <property type="match status" value="1"/>
</dbReference>
<keyword evidence="6" id="KW-1185">Reference proteome</keyword>
<organism evidence="5 6">
    <name type="scientific">Phlebotomus papatasi</name>
    <name type="common">Sandfly</name>
    <dbReference type="NCBI Taxonomy" id="29031"/>
    <lineage>
        <taxon>Eukaryota</taxon>
        <taxon>Metazoa</taxon>
        <taxon>Ecdysozoa</taxon>
        <taxon>Arthropoda</taxon>
        <taxon>Hexapoda</taxon>
        <taxon>Insecta</taxon>
        <taxon>Pterygota</taxon>
        <taxon>Neoptera</taxon>
        <taxon>Endopterygota</taxon>
        <taxon>Diptera</taxon>
        <taxon>Nematocera</taxon>
        <taxon>Psychodoidea</taxon>
        <taxon>Psychodidae</taxon>
        <taxon>Phlebotomus</taxon>
        <taxon>Phlebotomus</taxon>
    </lineage>
</organism>
<proteinExistence type="inferred from homology"/>
<dbReference type="Gene3D" id="3.20.20.100">
    <property type="entry name" value="NADP-dependent oxidoreductase domain"/>
    <property type="match status" value="1"/>
</dbReference>
<dbReference type="InterPro" id="IPR036812">
    <property type="entry name" value="NAD(P)_OxRdtase_dom_sf"/>
</dbReference>
<dbReference type="InterPro" id="IPR018170">
    <property type="entry name" value="Aldo/ket_reductase_CS"/>
</dbReference>
<dbReference type="PRINTS" id="PR00069">
    <property type="entry name" value="ALDKETRDTASE"/>
</dbReference>
<evidence type="ECO:0000259" key="4">
    <source>
        <dbReference type="Pfam" id="PF00248"/>
    </source>
</evidence>
<dbReference type="GeneID" id="129805027"/>
<dbReference type="AlphaFoldDB" id="A0A1B0D7T1"/>
<evidence type="ECO:0000256" key="3">
    <source>
        <dbReference type="ARBA" id="ARBA00023002"/>
    </source>
</evidence>
<dbReference type="SUPFAM" id="SSF51430">
    <property type="entry name" value="NAD(P)-linked oxidoreductase"/>
    <property type="match status" value="1"/>
</dbReference>
<evidence type="ECO:0000313" key="5">
    <source>
        <dbReference type="EnsemblMetazoa" id="PPAI003604-PA"/>
    </source>
</evidence>